<evidence type="ECO:0000256" key="3">
    <source>
        <dbReference type="ARBA" id="ARBA00023163"/>
    </source>
</evidence>
<feature type="region of interest" description="Disordered" evidence="4">
    <location>
        <begin position="1"/>
        <end position="53"/>
    </location>
</feature>
<gene>
    <name evidence="7" type="ORF">ACFSOX_08845</name>
</gene>
<dbReference type="PROSITE" id="PS51077">
    <property type="entry name" value="HTH_ICLR"/>
    <property type="match status" value="1"/>
</dbReference>
<dbReference type="PANTHER" id="PTHR30136">
    <property type="entry name" value="HELIX-TURN-HELIX TRANSCRIPTIONAL REGULATOR, ICLR FAMILY"/>
    <property type="match status" value="1"/>
</dbReference>
<accession>A0ABW5AJH0</accession>
<dbReference type="NCBIfam" id="TIGR02431">
    <property type="entry name" value="pcaR_pcaU"/>
    <property type="match status" value="1"/>
</dbReference>
<evidence type="ECO:0000256" key="4">
    <source>
        <dbReference type="SAM" id="MobiDB-lite"/>
    </source>
</evidence>
<dbReference type="InterPro" id="IPR005471">
    <property type="entry name" value="Tscrpt_reg_IclR_N"/>
</dbReference>
<dbReference type="Pfam" id="PF01614">
    <property type="entry name" value="IclR_C"/>
    <property type="match status" value="1"/>
</dbReference>
<dbReference type="InterPro" id="IPR029016">
    <property type="entry name" value="GAF-like_dom_sf"/>
</dbReference>
<dbReference type="Proteomes" id="UP001597314">
    <property type="component" value="Unassembled WGS sequence"/>
</dbReference>
<evidence type="ECO:0000259" key="5">
    <source>
        <dbReference type="PROSITE" id="PS51077"/>
    </source>
</evidence>
<dbReference type="Gene3D" id="3.30.450.40">
    <property type="match status" value="1"/>
</dbReference>
<keyword evidence="3" id="KW-0804">Transcription</keyword>
<dbReference type="RefSeq" id="WP_378477436.1">
    <property type="nucleotide sequence ID" value="NZ_JBHUIW010000007.1"/>
</dbReference>
<name>A0ABW5AJH0_9BRAD</name>
<dbReference type="SMART" id="SM00346">
    <property type="entry name" value="HTH_ICLR"/>
    <property type="match status" value="1"/>
</dbReference>
<feature type="compositionally biased region" description="Basic and acidic residues" evidence="4">
    <location>
        <begin position="20"/>
        <end position="30"/>
    </location>
</feature>
<dbReference type="PANTHER" id="PTHR30136:SF34">
    <property type="entry name" value="TRANSCRIPTIONAL REGULATOR"/>
    <property type="match status" value="1"/>
</dbReference>
<sequence>MIKTRPGTGPAPDTGTDGDTDVHMDVHMDDDGLAGGAADASATAPEGPLPGDPNIMTSLVRGLAVIQAFSRDTPSMTISQISQTTAIPRAAVRRCLYTLKALGFADTQDGRRWVLRPRILALGHAYLGSIPLTRVAQPLLRRISERLNESCSMAILDGDDIVYIARASVSRIMTIDLHVGSRLPAAFTSMGRVLLAARPDELDARLARVAFTPFTPHTVRDAAALRAEIAKVRAAGYCIVDQELELGLRSIAVPILASDGTAYAALNIGAHASRISAAEMVETILPLLREAAAELSLCVG</sequence>
<dbReference type="SUPFAM" id="SSF46785">
    <property type="entry name" value="Winged helix' DNA-binding domain"/>
    <property type="match status" value="1"/>
</dbReference>
<evidence type="ECO:0000256" key="1">
    <source>
        <dbReference type="ARBA" id="ARBA00023015"/>
    </source>
</evidence>
<protein>
    <submittedName>
        <fullName evidence="7">IclR family transcriptional regulator C-terminal domain-containing protein</fullName>
    </submittedName>
</protein>
<dbReference type="Gene3D" id="1.10.10.10">
    <property type="entry name" value="Winged helix-like DNA-binding domain superfamily/Winged helix DNA-binding domain"/>
    <property type="match status" value="1"/>
</dbReference>
<dbReference type="Pfam" id="PF09339">
    <property type="entry name" value="HTH_IclR"/>
    <property type="match status" value="1"/>
</dbReference>
<feature type="domain" description="IclR-ED" evidence="6">
    <location>
        <begin position="118"/>
        <end position="300"/>
    </location>
</feature>
<reference evidence="8" key="1">
    <citation type="journal article" date="2019" name="Int. J. Syst. Evol. Microbiol.">
        <title>The Global Catalogue of Microorganisms (GCM) 10K type strain sequencing project: providing services to taxonomists for standard genome sequencing and annotation.</title>
        <authorList>
            <consortium name="The Broad Institute Genomics Platform"/>
            <consortium name="The Broad Institute Genome Sequencing Center for Infectious Disease"/>
            <person name="Wu L."/>
            <person name="Ma J."/>
        </authorList>
    </citation>
    <scope>NUCLEOTIDE SEQUENCE [LARGE SCALE GENOMIC DNA]</scope>
    <source>
        <strain evidence="8">CGMCC 1.6774</strain>
    </source>
</reference>
<dbReference type="InterPro" id="IPR012794">
    <property type="entry name" value="PcaR_PcaU"/>
</dbReference>
<dbReference type="InterPro" id="IPR014757">
    <property type="entry name" value="Tscrpt_reg_IclR_C"/>
</dbReference>
<organism evidence="7 8">
    <name type="scientific">Rhodoplanes azumiensis</name>
    <dbReference type="NCBI Taxonomy" id="1897628"/>
    <lineage>
        <taxon>Bacteria</taxon>
        <taxon>Pseudomonadati</taxon>
        <taxon>Pseudomonadota</taxon>
        <taxon>Alphaproteobacteria</taxon>
        <taxon>Hyphomicrobiales</taxon>
        <taxon>Nitrobacteraceae</taxon>
        <taxon>Rhodoplanes</taxon>
    </lineage>
</organism>
<proteinExistence type="predicted"/>
<evidence type="ECO:0000259" key="6">
    <source>
        <dbReference type="PROSITE" id="PS51078"/>
    </source>
</evidence>
<dbReference type="InterPro" id="IPR036388">
    <property type="entry name" value="WH-like_DNA-bd_sf"/>
</dbReference>
<dbReference type="InterPro" id="IPR036390">
    <property type="entry name" value="WH_DNA-bd_sf"/>
</dbReference>
<evidence type="ECO:0000313" key="7">
    <source>
        <dbReference type="EMBL" id="MFD2182257.1"/>
    </source>
</evidence>
<dbReference type="PROSITE" id="PS51078">
    <property type="entry name" value="ICLR_ED"/>
    <property type="match status" value="1"/>
</dbReference>
<keyword evidence="1" id="KW-0805">Transcription regulation</keyword>
<dbReference type="InterPro" id="IPR050707">
    <property type="entry name" value="HTH_MetabolicPath_Reg"/>
</dbReference>
<evidence type="ECO:0000256" key="2">
    <source>
        <dbReference type="ARBA" id="ARBA00023125"/>
    </source>
</evidence>
<dbReference type="EMBL" id="JBHUIW010000007">
    <property type="protein sequence ID" value="MFD2182257.1"/>
    <property type="molecule type" value="Genomic_DNA"/>
</dbReference>
<comment type="caution">
    <text evidence="7">The sequence shown here is derived from an EMBL/GenBank/DDBJ whole genome shotgun (WGS) entry which is preliminary data.</text>
</comment>
<keyword evidence="2" id="KW-0238">DNA-binding</keyword>
<dbReference type="SUPFAM" id="SSF55781">
    <property type="entry name" value="GAF domain-like"/>
    <property type="match status" value="1"/>
</dbReference>
<feature type="domain" description="HTH iclR-type" evidence="5">
    <location>
        <begin position="56"/>
        <end position="117"/>
    </location>
</feature>
<evidence type="ECO:0000313" key="8">
    <source>
        <dbReference type="Proteomes" id="UP001597314"/>
    </source>
</evidence>
<feature type="compositionally biased region" description="Low complexity" evidence="4">
    <location>
        <begin position="36"/>
        <end position="46"/>
    </location>
</feature>
<keyword evidence="8" id="KW-1185">Reference proteome</keyword>